<dbReference type="InterPro" id="IPR009908">
    <property type="entry name" value="Methylamine_util_MauE"/>
</dbReference>
<feature type="transmembrane region" description="Helical" evidence="5">
    <location>
        <begin position="128"/>
        <end position="147"/>
    </location>
</feature>
<dbReference type="Proteomes" id="UP000823865">
    <property type="component" value="Unassembled WGS sequence"/>
</dbReference>
<organism evidence="7 8">
    <name type="scientific">Candidatus Paraprevotella stercoravium</name>
    <dbReference type="NCBI Taxonomy" id="2838725"/>
    <lineage>
        <taxon>Bacteria</taxon>
        <taxon>Pseudomonadati</taxon>
        <taxon>Bacteroidota</taxon>
        <taxon>Bacteroidia</taxon>
        <taxon>Bacteroidales</taxon>
        <taxon>Prevotellaceae</taxon>
        <taxon>Paraprevotella</taxon>
    </lineage>
</organism>
<keyword evidence="4 5" id="KW-0472">Membrane</keyword>
<evidence type="ECO:0000313" key="8">
    <source>
        <dbReference type="Proteomes" id="UP000823865"/>
    </source>
</evidence>
<keyword evidence="3 5" id="KW-1133">Transmembrane helix</keyword>
<accession>A0A9E2P2S7</accession>
<evidence type="ECO:0000313" key="7">
    <source>
        <dbReference type="EMBL" id="MBU3853520.1"/>
    </source>
</evidence>
<reference evidence="7" key="2">
    <citation type="submission" date="2021-04" db="EMBL/GenBank/DDBJ databases">
        <authorList>
            <person name="Gilroy R."/>
        </authorList>
    </citation>
    <scope>NUCLEOTIDE SEQUENCE</scope>
    <source>
        <strain evidence="7">G3-2149</strain>
    </source>
</reference>
<comment type="caution">
    <text evidence="7">The sequence shown here is derived from an EMBL/GenBank/DDBJ whole genome shotgun (WGS) entry which is preliminary data.</text>
</comment>
<dbReference type="Pfam" id="PF07291">
    <property type="entry name" value="MauE"/>
    <property type="match status" value="1"/>
</dbReference>
<dbReference type="GO" id="GO:0016020">
    <property type="term" value="C:membrane"/>
    <property type="evidence" value="ECO:0007669"/>
    <property type="project" value="UniProtKB-SubCell"/>
</dbReference>
<protein>
    <submittedName>
        <fullName evidence="7">DoxX family protein</fullName>
    </submittedName>
</protein>
<evidence type="ECO:0000256" key="4">
    <source>
        <dbReference type="ARBA" id="ARBA00023136"/>
    </source>
</evidence>
<reference evidence="7" key="1">
    <citation type="journal article" date="2021" name="PeerJ">
        <title>Extensive microbial diversity within the chicken gut microbiome revealed by metagenomics and culture.</title>
        <authorList>
            <person name="Gilroy R."/>
            <person name="Ravi A."/>
            <person name="Getino M."/>
            <person name="Pursley I."/>
            <person name="Horton D.L."/>
            <person name="Alikhan N.F."/>
            <person name="Baker D."/>
            <person name="Gharbi K."/>
            <person name="Hall N."/>
            <person name="Watson M."/>
            <person name="Adriaenssens E.M."/>
            <person name="Foster-Nyarko E."/>
            <person name="Jarju S."/>
            <person name="Secka A."/>
            <person name="Antonio M."/>
            <person name="Oren A."/>
            <person name="Chaudhuri R.R."/>
            <person name="La Ragione R."/>
            <person name="Hildebrand F."/>
            <person name="Pallen M.J."/>
        </authorList>
    </citation>
    <scope>NUCLEOTIDE SEQUENCE</scope>
    <source>
        <strain evidence="7">G3-2149</strain>
    </source>
</reference>
<keyword evidence="2 5" id="KW-0812">Transmembrane</keyword>
<evidence type="ECO:0000256" key="1">
    <source>
        <dbReference type="ARBA" id="ARBA00004141"/>
    </source>
</evidence>
<evidence type="ECO:0000259" key="6">
    <source>
        <dbReference type="Pfam" id="PF07291"/>
    </source>
</evidence>
<name>A0A9E2P2S7_9BACT</name>
<dbReference type="AlphaFoldDB" id="A0A9E2P2S7"/>
<evidence type="ECO:0000256" key="2">
    <source>
        <dbReference type="ARBA" id="ARBA00022692"/>
    </source>
</evidence>
<feature type="transmembrane region" description="Helical" evidence="5">
    <location>
        <begin position="159"/>
        <end position="180"/>
    </location>
</feature>
<feature type="transmembrane region" description="Helical" evidence="5">
    <location>
        <begin position="89"/>
        <end position="108"/>
    </location>
</feature>
<comment type="subcellular location">
    <subcellularLocation>
        <location evidence="1">Membrane</location>
        <topology evidence="1">Multi-pass membrane protein</topology>
    </subcellularLocation>
</comment>
<evidence type="ECO:0000256" key="3">
    <source>
        <dbReference type="ARBA" id="ARBA00022989"/>
    </source>
</evidence>
<feature type="domain" description="Methylamine utilisation protein MauE" evidence="6">
    <location>
        <begin position="14"/>
        <end position="141"/>
    </location>
</feature>
<dbReference type="GO" id="GO:0030416">
    <property type="term" value="P:methylamine metabolic process"/>
    <property type="evidence" value="ECO:0007669"/>
    <property type="project" value="InterPro"/>
</dbReference>
<gene>
    <name evidence="7" type="ORF">H9789_06855</name>
</gene>
<sequence>MSKLRRKLKWVGVNLCRLILSCTFILSGFVKAVDPRGTQYKFEDYAEAFRLTEWIPDYFYLPAAIVLAMLEFCLGVYLFFGIRRKMTTWFLLVLMSVMTPFTLYLALANPVSDCGCFGDAFKLTNWETFYKNVVLLLAAVCVFRYPRLLNRFISERNQWMISMYSIFFIGFFSSWCVYRLPVLDFRPYHIGADLIEGMTIPEDAEQPEFKTTFILEKNGVRKEFGEQDYPDSTWTFVDSRTVMTKAGYEPPIHDFSITTYTGGEDLTEMILQDTSYTFLLVAPFLEKADDGSMDQINEIYDYCQEWGYGFYCLTSSGPESVARWQDLTGAEYPFCVTDATTLKTIVRSNPGLVLLKHGVVINKWSVNDLPEEKEFVGRKLEKTSIGVLAPDSWWVRMAKVIFLYVIPLFLLTVLDRVWIAFKMYQRVKHKKQVFNLIKQQENEKENCSR</sequence>
<feature type="transmembrane region" description="Helical" evidence="5">
    <location>
        <begin position="59"/>
        <end position="82"/>
    </location>
</feature>
<proteinExistence type="predicted"/>
<feature type="transmembrane region" description="Helical" evidence="5">
    <location>
        <begin position="401"/>
        <end position="421"/>
    </location>
</feature>
<dbReference type="EMBL" id="JAHLFU010000144">
    <property type="protein sequence ID" value="MBU3853520.1"/>
    <property type="molecule type" value="Genomic_DNA"/>
</dbReference>
<dbReference type="NCBIfam" id="NF045576">
    <property type="entry name" value="BT_3928_fam"/>
    <property type="match status" value="1"/>
</dbReference>
<evidence type="ECO:0000256" key="5">
    <source>
        <dbReference type="SAM" id="Phobius"/>
    </source>
</evidence>